<feature type="transmembrane region" description="Helical" evidence="1">
    <location>
        <begin position="137"/>
        <end position="158"/>
    </location>
</feature>
<feature type="transmembrane region" description="Helical" evidence="1">
    <location>
        <begin position="209"/>
        <end position="236"/>
    </location>
</feature>
<feature type="transmembrane region" description="Helical" evidence="1">
    <location>
        <begin position="248"/>
        <end position="266"/>
    </location>
</feature>
<evidence type="ECO:0000256" key="1">
    <source>
        <dbReference type="SAM" id="Phobius"/>
    </source>
</evidence>
<feature type="transmembrane region" description="Helical" evidence="1">
    <location>
        <begin position="23"/>
        <end position="44"/>
    </location>
</feature>
<accession>A0AAN8Q4W7</accession>
<feature type="transmembrane region" description="Helical" evidence="1">
    <location>
        <begin position="272"/>
        <end position="294"/>
    </location>
</feature>
<feature type="transmembrane region" description="Helical" evidence="1">
    <location>
        <begin position="179"/>
        <end position="203"/>
    </location>
</feature>
<dbReference type="Proteomes" id="UP001347796">
    <property type="component" value="Unassembled WGS sequence"/>
</dbReference>
<evidence type="ECO:0000313" key="2">
    <source>
        <dbReference type="EMBL" id="KAK6182850.1"/>
    </source>
</evidence>
<feature type="transmembrane region" description="Helical" evidence="1">
    <location>
        <begin position="73"/>
        <end position="95"/>
    </location>
</feature>
<feature type="transmembrane region" description="Helical" evidence="1">
    <location>
        <begin position="107"/>
        <end position="131"/>
    </location>
</feature>
<name>A0AAN8Q4W7_PATCE</name>
<organism evidence="2 3">
    <name type="scientific">Patella caerulea</name>
    <name type="common">Rayed Mediterranean limpet</name>
    <dbReference type="NCBI Taxonomy" id="87958"/>
    <lineage>
        <taxon>Eukaryota</taxon>
        <taxon>Metazoa</taxon>
        <taxon>Spiralia</taxon>
        <taxon>Lophotrochozoa</taxon>
        <taxon>Mollusca</taxon>
        <taxon>Gastropoda</taxon>
        <taxon>Patellogastropoda</taxon>
        <taxon>Patelloidea</taxon>
        <taxon>Patellidae</taxon>
        <taxon>Patella</taxon>
    </lineage>
</organism>
<keyword evidence="1" id="KW-0472">Membrane</keyword>
<keyword evidence="1" id="KW-1133">Transmembrane helix</keyword>
<comment type="caution">
    <text evidence="2">The sequence shown here is derived from an EMBL/GenBank/DDBJ whole genome shotgun (WGS) entry which is preliminary data.</text>
</comment>
<protein>
    <submittedName>
        <fullName evidence="2">Uncharacterized protein</fullName>
    </submittedName>
</protein>
<proteinExistence type="predicted"/>
<keyword evidence="1" id="KW-0812">Transmembrane</keyword>
<sequence>MATSFGCCVLEPEDEHTGKHRPLLILTIVIATVFYGLLLIMNIVGEYAGIYSRGVNKVSDEYPVDLALSTDVLTLWTFIYVWHFVIFIYCIVSIFRKTSLQKPVYTSPTLLSFFFFGYMAVSYLLLTGWLFLWDRLLIAPAVVFMFVIFGSLYLALFVSYRKLNHYSKKLRQARRTKEMWMIIVIVQNGVALFAGWTTVIFYLNLAVCLVYWNVLAATSSLICLCIFAVHFIIFALTDLTILHKFTKYVLTPYIAIAVALAGMLLKNWRADSINAIFIAVFLVFVVICAIIKFIRMLIHIVRANRKVTPPSITISTVTNSTVTNGNSTDYPTTNETSFSSDNNDVDVDEIIPVIITNPVADEPVERREPLATVSEEPEHPLPDRNLFLSEFVLYN</sequence>
<evidence type="ECO:0000313" key="3">
    <source>
        <dbReference type="Proteomes" id="UP001347796"/>
    </source>
</evidence>
<reference evidence="2 3" key="1">
    <citation type="submission" date="2024-01" db="EMBL/GenBank/DDBJ databases">
        <title>The genome of the rayed Mediterranean limpet Patella caerulea (Linnaeus, 1758).</title>
        <authorList>
            <person name="Anh-Thu Weber A."/>
            <person name="Halstead-Nussloch G."/>
        </authorList>
    </citation>
    <scope>NUCLEOTIDE SEQUENCE [LARGE SCALE GENOMIC DNA]</scope>
    <source>
        <strain evidence="2">AATW-2023a</strain>
        <tissue evidence="2">Whole specimen</tissue>
    </source>
</reference>
<dbReference type="EMBL" id="JAZGQO010000007">
    <property type="protein sequence ID" value="KAK6182850.1"/>
    <property type="molecule type" value="Genomic_DNA"/>
</dbReference>
<dbReference type="AlphaFoldDB" id="A0AAN8Q4W7"/>
<keyword evidence="3" id="KW-1185">Reference proteome</keyword>
<dbReference type="PANTHER" id="PTHR33802">
    <property type="entry name" value="SI:CH211-161H7.5-RELATED"/>
    <property type="match status" value="1"/>
</dbReference>
<gene>
    <name evidence="2" type="ORF">SNE40_010440</name>
</gene>
<dbReference type="PANTHER" id="PTHR33802:SF1">
    <property type="entry name" value="XK-RELATED PROTEIN"/>
    <property type="match status" value="1"/>
</dbReference>